<evidence type="ECO:0000256" key="1">
    <source>
        <dbReference type="SAM" id="Phobius"/>
    </source>
</evidence>
<dbReference type="EMBL" id="AP014715">
    <property type="protein sequence ID" value="BAQ23083.1"/>
    <property type="molecule type" value="Genomic_DNA"/>
</dbReference>
<accession>A0A0B6VPB4</accession>
<gene>
    <name evidence="2" type="primary">e.2</name>
</gene>
<proteinExistence type="predicted"/>
<name>A0A0B6VPB4_9CAUD</name>
<sequence length="165" mass="18898">MAIHQIDWRQLDDPCWGCSENWIDWTGCPEDLKQSLIEEYNMGCQVAGYQPKKEKDPNEKEYWYDNIDRNVDVGIHSLGWIGYPLLVYFILWPIFMAKGLPIAGAIFVSLACAIPWVIFSVLVGGALALLTGIVAYGIHYPVLRAREKKQAKRDEFDNFIKGCRK</sequence>
<protein>
    <submittedName>
        <fullName evidence="2">Conserved hypothetical, predicted membrane protein</fullName>
    </submittedName>
</protein>
<organism evidence="2 3">
    <name type="scientific">Edwardsiella phage PEi26</name>
    <dbReference type="NCBI Taxonomy" id="1608311"/>
    <lineage>
        <taxon>Viruses</taxon>
        <taxon>Duplodnaviria</taxon>
        <taxon>Heunggongvirae</taxon>
        <taxon>Uroviricota</taxon>
        <taxon>Caudoviricetes</taxon>
        <taxon>Pantevenvirales</taxon>
        <taxon>Straboviridae</taxon>
        <taxon>Tevenvirinae</taxon>
        <taxon>Kanagawavirus</taxon>
        <taxon>Kanagawavirus pei20</taxon>
    </lineage>
</organism>
<keyword evidence="1" id="KW-0472">Membrane</keyword>
<keyword evidence="1" id="KW-0812">Transmembrane</keyword>
<feature type="transmembrane region" description="Helical" evidence="1">
    <location>
        <begin position="125"/>
        <end position="143"/>
    </location>
</feature>
<evidence type="ECO:0000313" key="2">
    <source>
        <dbReference type="EMBL" id="BAQ23083.1"/>
    </source>
</evidence>
<evidence type="ECO:0000313" key="3">
    <source>
        <dbReference type="Proteomes" id="UP000225144"/>
    </source>
</evidence>
<keyword evidence="1" id="KW-1133">Transmembrane helix</keyword>
<reference evidence="2 3" key="1">
    <citation type="submission" date="2015-02" db="EMBL/GenBank/DDBJ databases">
        <title>Complete genome sequences of Edwardsiella bacteriophages, PEi20 and PEi26.</title>
        <authorList>
            <person name="Yasuike M."/>
            <person name="Nishiki I."/>
            <person name="Iwasaki Y."/>
            <person name="Nakamura Y."/>
            <person name="Fujiwara A."/>
            <person name="Hassan E.S."/>
            <person name="Mahmoud M.M."/>
            <person name="Kawato Y."/>
            <person name="Nagai S."/>
            <person name="Kobayashi T."/>
            <person name="Ototake M."/>
            <person name="Nakai T."/>
        </authorList>
    </citation>
    <scope>NUCLEOTIDE SEQUENCE [LARGE SCALE GENOMIC DNA]</scope>
</reference>
<dbReference type="Proteomes" id="UP000225144">
    <property type="component" value="Genome"/>
</dbReference>
<feature type="transmembrane region" description="Helical" evidence="1">
    <location>
        <begin position="73"/>
        <end position="92"/>
    </location>
</feature>